<sequence length="756" mass="81913">MTQSFFKKTSIRTLLLCGLALAGATPHTALAQTVLDARQNNLPPTFARNGVRLPQVMPSPAVMQSTGAAFALPQSLTLKWNTPPTPLLLRAAERLRTRLSILAGRTVDFTTTPDAQGGLELTIQTTKDTAFPGPTMREGYMLDVAPTGITLTAQGPAGVLHGMASLSQLVRQELDGPVLAQAHMEDAPRFAWRGLMLDTSRHFIPLADLMRQLDAMEMVKLNVLHLHLSDGAAFRVESKKFPRLHTVGSHGQYYTQDQIRQLVREAADRGIRIVPEFDTPGHSYAMLLAYPRYAANLPLNTTDRAEINRAALDPTNPATAGFVNAVYAEMASLFPDPVFHIGGDEVVAKQWTQSPHIAAYMKQHHIASVAALQADYTRHVAQALRLRGKTVMGWDEVQEADIPPDTIIESWRGPAHTAQATAAGRATVISGPYYLDRLLPASAYYTTDPMDTHKGAAEAQAAAQTTGPAPPDTPVATAPTPAVPDQTADAPLPPLSDAQKSHVLGAEAALWTEVVSPDMLDARLWPRVIAVAERFWSPETCCDVATLYPRLAMMQDRLNLLGLKTRSNTLRMLDRLAPGETEAADILLSAVSPVRNYAHNHEFLQIRHKQTATLQPLGTPADIASPDSFEAEAFNAEAQAFISGHTELRPELERMLILWANNDSAFERAAAHNAGLTPALAASTQLARLARAGLAALGPIHPLNWREDARDALNTAKKDIAASSSIHVVTNTPQPEGDLIQRIVPGVEVLLDQAIP</sequence>
<dbReference type="Pfam" id="PF00728">
    <property type="entry name" value="Glyco_hydro_20"/>
    <property type="match status" value="1"/>
</dbReference>
<feature type="chain" id="PRO_5047268452" description="N-acetyl-beta-glucosaminidase" evidence="6">
    <location>
        <begin position="32"/>
        <end position="756"/>
    </location>
</feature>
<dbReference type="InterPro" id="IPR025705">
    <property type="entry name" value="Beta_hexosaminidase_sua/sub"/>
</dbReference>
<feature type="domain" description="Glycoside hydrolase family 20 catalytic" evidence="7">
    <location>
        <begin position="190"/>
        <end position="538"/>
    </location>
</feature>
<evidence type="ECO:0000256" key="3">
    <source>
        <dbReference type="ARBA" id="ARBA00023295"/>
    </source>
</evidence>
<dbReference type="InterPro" id="IPR015882">
    <property type="entry name" value="HEX_bac_N"/>
</dbReference>
<dbReference type="InterPro" id="IPR015883">
    <property type="entry name" value="Glyco_hydro_20_cat"/>
</dbReference>
<organism evidence="9 10">
    <name type="scientific">Acetobacter ghanensis</name>
    <dbReference type="NCBI Taxonomy" id="431306"/>
    <lineage>
        <taxon>Bacteria</taxon>
        <taxon>Pseudomonadati</taxon>
        <taxon>Pseudomonadota</taxon>
        <taxon>Alphaproteobacteria</taxon>
        <taxon>Acetobacterales</taxon>
        <taxon>Acetobacteraceae</taxon>
        <taxon>Acetobacter</taxon>
    </lineage>
</organism>
<reference evidence="9 10" key="1">
    <citation type="journal article" date="2020" name="Int. J. Syst. Evol. Microbiol.">
        <title>Novel acetic acid bacteria from cider fermentations: Acetobacter conturbans sp. nov. and Acetobacter fallax sp. nov.</title>
        <authorList>
            <person name="Sombolestani A.S."/>
            <person name="Cleenwerck I."/>
            <person name="Cnockaert M."/>
            <person name="Borremans W."/>
            <person name="Wieme A.D."/>
            <person name="De Vuyst L."/>
            <person name="Vandamme P."/>
        </authorList>
    </citation>
    <scope>NUCLEOTIDE SEQUENCE [LARGE SCALE GENOMIC DNA]</scope>
    <source>
        <strain evidence="9 10">LMG 23848</strain>
    </source>
</reference>
<keyword evidence="3" id="KW-0326">Glycosidase</keyword>
<dbReference type="Pfam" id="PF02838">
    <property type="entry name" value="Glyco_hydro_20b"/>
    <property type="match status" value="1"/>
</dbReference>
<evidence type="ECO:0000256" key="2">
    <source>
        <dbReference type="ARBA" id="ARBA00022801"/>
    </source>
</evidence>
<evidence type="ECO:0000256" key="5">
    <source>
        <dbReference type="SAM" id="MobiDB-lite"/>
    </source>
</evidence>
<dbReference type="Gene3D" id="3.20.20.80">
    <property type="entry name" value="Glycosidases"/>
    <property type="match status" value="1"/>
</dbReference>
<name>A0ABX0KNT5_9PROT</name>
<feature type="domain" description="Beta-hexosaminidase bacterial type N-terminal" evidence="8">
    <location>
        <begin position="54"/>
        <end position="186"/>
    </location>
</feature>
<dbReference type="SUPFAM" id="SSF55545">
    <property type="entry name" value="beta-N-acetylhexosaminidase-like domain"/>
    <property type="match status" value="1"/>
</dbReference>
<comment type="similarity">
    <text evidence="1">Belongs to the glycosyl hydrolase 20 family.</text>
</comment>
<dbReference type="InterPro" id="IPR017853">
    <property type="entry name" value="GH"/>
</dbReference>
<feature type="signal peptide" evidence="6">
    <location>
        <begin position="1"/>
        <end position="31"/>
    </location>
</feature>
<evidence type="ECO:0000256" key="6">
    <source>
        <dbReference type="SAM" id="SignalP"/>
    </source>
</evidence>
<dbReference type="Proteomes" id="UP000657200">
    <property type="component" value="Unassembled WGS sequence"/>
</dbReference>
<evidence type="ECO:0000259" key="7">
    <source>
        <dbReference type="Pfam" id="PF00728"/>
    </source>
</evidence>
<dbReference type="EMBL" id="WOTE01000002">
    <property type="protein sequence ID" value="NHO38842.1"/>
    <property type="molecule type" value="Genomic_DNA"/>
</dbReference>
<proteinExistence type="inferred from homology"/>
<dbReference type="PANTHER" id="PTHR22600:SF21">
    <property type="entry name" value="BETA-HEXOSAMINIDASE A"/>
    <property type="match status" value="1"/>
</dbReference>
<evidence type="ECO:0000256" key="4">
    <source>
        <dbReference type="ARBA" id="ARBA00033000"/>
    </source>
</evidence>
<evidence type="ECO:0000313" key="10">
    <source>
        <dbReference type="Proteomes" id="UP000657200"/>
    </source>
</evidence>
<gene>
    <name evidence="9" type="ORF">GOB80_03915</name>
</gene>
<feature type="compositionally biased region" description="Low complexity" evidence="5">
    <location>
        <begin position="474"/>
        <end position="490"/>
    </location>
</feature>
<keyword evidence="10" id="KW-1185">Reference proteome</keyword>
<evidence type="ECO:0000313" key="9">
    <source>
        <dbReference type="EMBL" id="NHO38842.1"/>
    </source>
</evidence>
<dbReference type="PANTHER" id="PTHR22600">
    <property type="entry name" value="BETA-HEXOSAMINIDASE"/>
    <property type="match status" value="1"/>
</dbReference>
<protein>
    <recommendedName>
        <fullName evidence="4">N-acetyl-beta-glucosaminidase</fullName>
    </recommendedName>
</protein>
<feature type="region of interest" description="Disordered" evidence="5">
    <location>
        <begin position="455"/>
        <end position="497"/>
    </location>
</feature>
<dbReference type="SUPFAM" id="SSF51445">
    <property type="entry name" value="(Trans)glycosidases"/>
    <property type="match status" value="1"/>
</dbReference>
<dbReference type="PRINTS" id="PR00738">
    <property type="entry name" value="GLHYDRLASE20"/>
</dbReference>
<keyword evidence="2" id="KW-0378">Hydrolase</keyword>
<evidence type="ECO:0000259" key="8">
    <source>
        <dbReference type="Pfam" id="PF02838"/>
    </source>
</evidence>
<feature type="compositionally biased region" description="Low complexity" evidence="5">
    <location>
        <begin position="457"/>
        <end position="467"/>
    </location>
</feature>
<dbReference type="InterPro" id="IPR029018">
    <property type="entry name" value="Hex-like_dom2"/>
</dbReference>
<evidence type="ECO:0000256" key="1">
    <source>
        <dbReference type="ARBA" id="ARBA00006285"/>
    </source>
</evidence>
<accession>A0ABX0KNT5</accession>
<comment type="caution">
    <text evidence="9">The sequence shown here is derived from an EMBL/GenBank/DDBJ whole genome shotgun (WGS) entry which is preliminary data.</text>
</comment>
<dbReference type="Gene3D" id="3.30.379.10">
    <property type="entry name" value="Chitobiase/beta-hexosaminidase domain 2-like"/>
    <property type="match status" value="1"/>
</dbReference>
<keyword evidence="6" id="KW-0732">Signal</keyword>
<dbReference type="RefSeq" id="WP_173567943.1">
    <property type="nucleotide sequence ID" value="NZ_WOTE01000002.1"/>
</dbReference>